<reference evidence="2" key="1">
    <citation type="journal article" date="2018" name="Nat. Microbiol.">
        <title>Leveraging single-cell genomics to expand the fungal tree of life.</title>
        <authorList>
            <person name="Ahrendt S.R."/>
            <person name="Quandt C.A."/>
            <person name="Ciobanu D."/>
            <person name="Clum A."/>
            <person name="Salamov A."/>
            <person name="Andreopoulos B."/>
            <person name="Cheng J.F."/>
            <person name="Woyke T."/>
            <person name="Pelin A."/>
            <person name="Henrissat B."/>
            <person name="Reynolds N.K."/>
            <person name="Benny G.L."/>
            <person name="Smith M.E."/>
            <person name="James T.Y."/>
            <person name="Grigoriev I.V."/>
        </authorList>
    </citation>
    <scope>NUCLEOTIDE SEQUENCE [LARGE SCALE GENOMIC DNA]</scope>
    <source>
        <strain evidence="2">Baker2002</strain>
    </source>
</reference>
<dbReference type="AlphaFoldDB" id="A0A4P9ZFI3"/>
<keyword evidence="2" id="KW-1185">Reference proteome</keyword>
<name>A0A4P9ZFI3_9ASCO</name>
<sequence length="517" mass="58648">MTPAMSCPARLRAVPAVRAFSSAQRILKNNIIRQLGRLGESLLKGEVLASDPQPQEPPEPLEPSPSALQECAERHRADLEDNYATIVHMREDDIRIQRNFARGLQWGGHTPTHFFDRAAAYRAVPAGADLLTTPWTELLRVYATLELLDTDKELFERALKLANGRATAGNDRARQEKNFFQSCRNLRRGVAPRAPTVADQILAVLPYNVVGFDLTVLGFPLAGAKAVDADGKRLLPQDLVEDLRPFDTALSFRKEYVNIVDLDVVKNCVEPQYAPPERVKDALSVIGRPVFVENVADYTSIGPQLLLLVDVICAEIKHLESSLVAEQNAKKPPADERNAADVSTGPELDLVALVSRAKEFPVIKTGTHILASRHEDATVQNGPPFHYFIRWFDMVPFFGMNLVTRKQHHLFYRHLFKVFLVNCEPQIDLLTRLKYKLPTGVRTFLRRLYGRIHTAIKNKVFPVALRHRCVYLLRFDAVVHRPMRGSGFLRLYWNKKPRGRSWGQRRQSQKLLIFHIE</sequence>
<dbReference type="EMBL" id="ML004445">
    <property type="protein sequence ID" value="RKP31212.1"/>
    <property type="molecule type" value="Genomic_DNA"/>
</dbReference>
<dbReference type="OrthoDB" id="4076777at2759"/>
<protein>
    <submittedName>
        <fullName evidence="1">Uncharacterized protein</fullName>
    </submittedName>
</protein>
<accession>A0A4P9ZFI3</accession>
<gene>
    <name evidence="1" type="ORF">METBISCDRAFT_22643</name>
</gene>
<organism evidence="1 2">
    <name type="scientific">Metschnikowia bicuspidata</name>
    <dbReference type="NCBI Taxonomy" id="27322"/>
    <lineage>
        <taxon>Eukaryota</taxon>
        <taxon>Fungi</taxon>
        <taxon>Dikarya</taxon>
        <taxon>Ascomycota</taxon>
        <taxon>Saccharomycotina</taxon>
        <taxon>Pichiomycetes</taxon>
        <taxon>Metschnikowiaceae</taxon>
        <taxon>Metschnikowia</taxon>
    </lineage>
</organism>
<proteinExistence type="predicted"/>
<dbReference type="Proteomes" id="UP000268321">
    <property type="component" value="Unassembled WGS sequence"/>
</dbReference>
<evidence type="ECO:0000313" key="1">
    <source>
        <dbReference type="EMBL" id="RKP31212.1"/>
    </source>
</evidence>
<evidence type="ECO:0000313" key="2">
    <source>
        <dbReference type="Proteomes" id="UP000268321"/>
    </source>
</evidence>